<evidence type="ECO:0000313" key="1">
    <source>
        <dbReference type="EMBL" id="UTG71454.1"/>
    </source>
</evidence>
<name>A0A9X9HX45_NEISU</name>
<protein>
    <submittedName>
        <fullName evidence="1">Oxaloacetate decarboxylase alpha chain</fullName>
    </submittedName>
</protein>
<dbReference type="AlphaFoldDB" id="A0A9X9HX45"/>
<dbReference type="RefSeq" id="WP_254321191.1">
    <property type="nucleotide sequence ID" value="NZ_CP073116.1"/>
</dbReference>
<evidence type="ECO:0000313" key="2">
    <source>
        <dbReference type="Proteomes" id="UP001057305"/>
    </source>
</evidence>
<accession>A0A9X9HX45</accession>
<proteinExistence type="predicted"/>
<reference evidence="1" key="1">
    <citation type="submission" date="2021-04" db="EMBL/GenBank/DDBJ databases">
        <title>Characterizing Neisseria spp. as novel respiratory pathobionts in bronchiectasis.</title>
        <authorList>
            <person name="Li L."/>
            <person name="Mac Aogain M."/>
            <person name="Xu T."/>
            <person name="Jaggi T.K."/>
            <person name="Chan L.Y."/>
            <person name="Keir H.R."/>
            <person name="Dicker A.J."/>
            <person name="Qu J."/>
            <person name="Liu Y."/>
            <person name="Chen H.S."/>
            <person name="Koh M.S."/>
            <person name="Ong T.H."/>
            <person name="Lim A.Y.H."/>
            <person name="Abisheganaden J."/>
            <person name="Low T.B."/>
            <person name="Oliver B.G."/>
            <person name="Tan N.S."/>
            <person name="Fang M."/>
            <person name="Chalmers J.D."/>
            <person name="Chotirmall S.H."/>
        </authorList>
    </citation>
    <scope>NUCLEOTIDE SEQUENCE</scope>
    <source>
        <strain evidence="1">TT0073</strain>
    </source>
</reference>
<dbReference type="EMBL" id="CP073116">
    <property type="protein sequence ID" value="UTG71454.1"/>
    <property type="molecule type" value="Genomic_DNA"/>
</dbReference>
<organism evidence="1 2">
    <name type="scientific">Neisseria subflava</name>
    <dbReference type="NCBI Taxonomy" id="28449"/>
    <lineage>
        <taxon>Bacteria</taxon>
        <taxon>Pseudomonadati</taxon>
        <taxon>Pseudomonadota</taxon>
        <taxon>Betaproteobacteria</taxon>
        <taxon>Neisseriales</taxon>
        <taxon>Neisseriaceae</taxon>
        <taxon>Neisseria</taxon>
    </lineage>
</organism>
<gene>
    <name evidence="1" type="ORF">KCG56_08835</name>
</gene>
<sequence>MSKAKTEILGPVVSDFLKYEATPLTRVAVAADAGTKAGSFVTYPLRNKKLVALTDEADGKVIVQPLNCIIECKDIFIQAKAAFQSDAVMKKEGDAYGIVYVNLPKFGASDA</sequence>
<dbReference type="Proteomes" id="UP001057305">
    <property type="component" value="Chromosome"/>
</dbReference>